<dbReference type="GO" id="GO:0003700">
    <property type="term" value="F:DNA-binding transcription factor activity"/>
    <property type="evidence" value="ECO:0007669"/>
    <property type="project" value="TreeGrafter"/>
</dbReference>
<dbReference type="Gene3D" id="1.10.357.10">
    <property type="entry name" value="Tetracycline Repressor, domain 2"/>
    <property type="match status" value="1"/>
</dbReference>
<dbReference type="Pfam" id="PF14246">
    <property type="entry name" value="TetR_C_7"/>
    <property type="match status" value="1"/>
</dbReference>
<dbReference type="PROSITE" id="PS50977">
    <property type="entry name" value="HTH_TETR_2"/>
    <property type="match status" value="1"/>
</dbReference>
<dbReference type="Pfam" id="PF00440">
    <property type="entry name" value="TetR_N"/>
    <property type="match status" value="1"/>
</dbReference>
<dbReference type="PANTHER" id="PTHR30055:SF146">
    <property type="entry name" value="HTH-TYPE TRANSCRIPTIONAL DUAL REGULATOR CECR"/>
    <property type="match status" value="1"/>
</dbReference>
<evidence type="ECO:0000256" key="3">
    <source>
        <dbReference type="ARBA" id="ARBA00023163"/>
    </source>
</evidence>
<dbReference type="AlphaFoldDB" id="A0A8G2BLI2"/>
<proteinExistence type="predicted"/>
<dbReference type="InterPro" id="IPR001647">
    <property type="entry name" value="HTH_TetR"/>
</dbReference>
<dbReference type="PRINTS" id="PR00455">
    <property type="entry name" value="HTHTETR"/>
</dbReference>
<dbReference type="InterPro" id="IPR036271">
    <property type="entry name" value="Tet_transcr_reg_TetR-rel_C_sf"/>
</dbReference>
<dbReference type="InterPro" id="IPR050109">
    <property type="entry name" value="HTH-type_TetR-like_transc_reg"/>
</dbReference>
<dbReference type="InterPro" id="IPR023772">
    <property type="entry name" value="DNA-bd_HTH_TetR-type_CS"/>
</dbReference>
<dbReference type="GO" id="GO:0000976">
    <property type="term" value="F:transcription cis-regulatory region binding"/>
    <property type="evidence" value="ECO:0007669"/>
    <property type="project" value="TreeGrafter"/>
</dbReference>
<comment type="caution">
    <text evidence="6">The sequence shown here is derived from an EMBL/GenBank/DDBJ whole genome shotgun (WGS) entry which is preliminary data.</text>
</comment>
<evidence type="ECO:0000256" key="2">
    <source>
        <dbReference type="ARBA" id="ARBA00023125"/>
    </source>
</evidence>
<evidence type="ECO:0000313" key="7">
    <source>
        <dbReference type="Proteomes" id="UP000198615"/>
    </source>
</evidence>
<dbReference type="PROSITE" id="PS01081">
    <property type="entry name" value="HTH_TETR_1"/>
    <property type="match status" value="1"/>
</dbReference>
<evidence type="ECO:0000256" key="1">
    <source>
        <dbReference type="ARBA" id="ARBA00023015"/>
    </source>
</evidence>
<dbReference type="EMBL" id="FNBW01000014">
    <property type="protein sequence ID" value="SDG32432.1"/>
    <property type="molecule type" value="Genomic_DNA"/>
</dbReference>
<evidence type="ECO:0000259" key="5">
    <source>
        <dbReference type="PROSITE" id="PS50977"/>
    </source>
</evidence>
<dbReference type="Proteomes" id="UP000198615">
    <property type="component" value="Unassembled WGS sequence"/>
</dbReference>
<dbReference type="RefSeq" id="WP_175474315.1">
    <property type="nucleotide sequence ID" value="NZ_FNBW01000014.1"/>
</dbReference>
<dbReference type="InterPro" id="IPR039536">
    <property type="entry name" value="TetR_C_Proteobacteria"/>
</dbReference>
<accession>A0A8G2BLI2</accession>
<dbReference type="PANTHER" id="PTHR30055">
    <property type="entry name" value="HTH-TYPE TRANSCRIPTIONAL REGULATOR RUTR"/>
    <property type="match status" value="1"/>
</dbReference>
<dbReference type="FunFam" id="1.10.10.60:FF:000141">
    <property type="entry name" value="TetR family transcriptional regulator"/>
    <property type="match status" value="1"/>
</dbReference>
<dbReference type="InterPro" id="IPR009057">
    <property type="entry name" value="Homeodomain-like_sf"/>
</dbReference>
<keyword evidence="7" id="KW-1185">Reference proteome</keyword>
<dbReference type="Gene3D" id="1.10.10.60">
    <property type="entry name" value="Homeodomain-like"/>
    <property type="match status" value="1"/>
</dbReference>
<feature type="DNA-binding region" description="H-T-H motif" evidence="4">
    <location>
        <begin position="31"/>
        <end position="50"/>
    </location>
</feature>
<dbReference type="SUPFAM" id="SSF48498">
    <property type="entry name" value="Tetracyclin repressor-like, C-terminal domain"/>
    <property type="match status" value="1"/>
</dbReference>
<organism evidence="6 7">
    <name type="scientific">Thalassobaculum litoreum DSM 18839</name>
    <dbReference type="NCBI Taxonomy" id="1123362"/>
    <lineage>
        <taxon>Bacteria</taxon>
        <taxon>Pseudomonadati</taxon>
        <taxon>Pseudomonadota</taxon>
        <taxon>Alphaproteobacteria</taxon>
        <taxon>Rhodospirillales</taxon>
        <taxon>Thalassobaculaceae</taxon>
        <taxon>Thalassobaculum</taxon>
    </lineage>
</organism>
<dbReference type="SUPFAM" id="SSF46689">
    <property type="entry name" value="Homeodomain-like"/>
    <property type="match status" value="1"/>
</dbReference>
<gene>
    <name evidence="6" type="ORF">SAMN05660686_04050</name>
</gene>
<reference evidence="6 7" key="1">
    <citation type="submission" date="2016-10" db="EMBL/GenBank/DDBJ databases">
        <authorList>
            <person name="Varghese N."/>
            <person name="Submissions S."/>
        </authorList>
    </citation>
    <scope>NUCLEOTIDE SEQUENCE [LARGE SCALE GENOMIC DNA]</scope>
    <source>
        <strain evidence="6 7">DSM 18839</strain>
    </source>
</reference>
<keyword evidence="3" id="KW-0804">Transcription</keyword>
<feature type="domain" description="HTH tetR-type" evidence="5">
    <location>
        <begin position="8"/>
        <end position="68"/>
    </location>
</feature>
<evidence type="ECO:0000256" key="4">
    <source>
        <dbReference type="PROSITE-ProRule" id="PRU00335"/>
    </source>
</evidence>
<protein>
    <submittedName>
        <fullName evidence="6">Transcriptional regulator, TetR family</fullName>
    </submittedName>
</protein>
<evidence type="ECO:0000313" key="6">
    <source>
        <dbReference type="EMBL" id="SDG32432.1"/>
    </source>
</evidence>
<name>A0A8G2BLI2_9PROT</name>
<sequence>MAEDGGQDPKTRQILNAAAAAFMEHGFGPASVDLIARNAGVSKATVYTRFASKEAMFEAVVERERQRRHLDDVLTGSHPDFEARLRAWAEGMVEVFTSPVTAKVYRMVVAESPRFPELGRAFYRSAPQASRERLARQLVEHGAAAGLAIDDPMQAAADFIGLLRGDLQLRVLLDVEHQPDANRIHAIADHAVRLFLKAYRA</sequence>
<keyword evidence="1" id="KW-0805">Transcription regulation</keyword>
<keyword evidence="2 4" id="KW-0238">DNA-binding</keyword>